<feature type="region of interest" description="Disordered" evidence="2">
    <location>
        <begin position="307"/>
        <end position="335"/>
    </location>
</feature>
<feature type="transmembrane region" description="Helical" evidence="3">
    <location>
        <begin position="20"/>
        <end position="45"/>
    </location>
</feature>
<dbReference type="AlphaFoldDB" id="A0ABD2JRU4"/>
<evidence type="ECO:0000256" key="1">
    <source>
        <dbReference type="ARBA" id="ARBA00006803"/>
    </source>
</evidence>
<keyword evidence="3" id="KW-1133">Transmembrane helix</keyword>
<evidence type="ECO:0000313" key="4">
    <source>
        <dbReference type="EMBL" id="KAL3093298.1"/>
    </source>
</evidence>
<feature type="compositionally biased region" description="Basic and acidic residues" evidence="2">
    <location>
        <begin position="309"/>
        <end position="335"/>
    </location>
</feature>
<feature type="transmembrane region" description="Helical" evidence="3">
    <location>
        <begin position="93"/>
        <end position="114"/>
    </location>
</feature>
<dbReference type="InterPro" id="IPR052854">
    <property type="entry name" value="Serpentine_rcpt_epsilon"/>
</dbReference>
<evidence type="ECO:0000256" key="2">
    <source>
        <dbReference type="SAM" id="MobiDB-lite"/>
    </source>
</evidence>
<dbReference type="Pfam" id="PF03125">
    <property type="entry name" value="Sre"/>
    <property type="match status" value="1"/>
</dbReference>
<keyword evidence="3" id="KW-0812">Transmembrane</keyword>
<comment type="caution">
    <text evidence="4">The sequence shown here is derived from an EMBL/GenBank/DDBJ whole genome shotgun (WGS) entry which is preliminary data.</text>
</comment>
<keyword evidence="5" id="KW-1185">Reference proteome</keyword>
<gene>
    <name evidence="4" type="ORF">niasHS_005193</name>
</gene>
<feature type="transmembrane region" description="Helical" evidence="3">
    <location>
        <begin position="135"/>
        <end position="156"/>
    </location>
</feature>
<name>A0ABD2JRU4_HETSC</name>
<feature type="transmembrane region" description="Helical" evidence="3">
    <location>
        <begin position="168"/>
        <end position="188"/>
    </location>
</feature>
<comment type="similarity">
    <text evidence="1">Belongs to the nematode receptor-like protein sre family.</text>
</comment>
<feature type="transmembrane region" description="Helical" evidence="3">
    <location>
        <begin position="228"/>
        <end position="250"/>
    </location>
</feature>
<organism evidence="4 5">
    <name type="scientific">Heterodera schachtii</name>
    <name type="common">Sugarbeet cyst nematode worm</name>
    <name type="synonym">Tylenchus schachtii</name>
    <dbReference type="NCBI Taxonomy" id="97005"/>
    <lineage>
        <taxon>Eukaryota</taxon>
        <taxon>Metazoa</taxon>
        <taxon>Ecdysozoa</taxon>
        <taxon>Nematoda</taxon>
        <taxon>Chromadorea</taxon>
        <taxon>Rhabditida</taxon>
        <taxon>Tylenchina</taxon>
        <taxon>Tylenchomorpha</taxon>
        <taxon>Tylenchoidea</taxon>
        <taxon>Heteroderidae</taxon>
        <taxon>Heteroderinae</taxon>
        <taxon>Heterodera</taxon>
    </lineage>
</organism>
<feature type="transmembrane region" description="Helical" evidence="3">
    <location>
        <begin position="57"/>
        <end position="81"/>
    </location>
</feature>
<reference evidence="4 5" key="1">
    <citation type="submission" date="2024-10" db="EMBL/GenBank/DDBJ databases">
        <authorList>
            <person name="Kim D."/>
        </authorList>
    </citation>
    <scope>NUCLEOTIDE SEQUENCE [LARGE SCALE GENOMIC DNA]</scope>
    <source>
        <strain evidence="4">Taebaek</strain>
    </source>
</reference>
<dbReference type="InterPro" id="IPR004151">
    <property type="entry name" value="7TM_GPCR_serpentine_rcpt_Sre"/>
</dbReference>
<dbReference type="Proteomes" id="UP001620645">
    <property type="component" value="Unassembled WGS sequence"/>
</dbReference>
<evidence type="ECO:0000313" key="5">
    <source>
        <dbReference type="Proteomes" id="UP001620645"/>
    </source>
</evidence>
<feature type="transmembrane region" description="Helical" evidence="3">
    <location>
        <begin position="256"/>
        <end position="281"/>
    </location>
</feature>
<accession>A0ABD2JRU4</accession>
<dbReference type="PANTHER" id="PTHR47518">
    <property type="entry name" value="SERPENTINE RECEPTOR CLASS EPSILON-13-RELATED"/>
    <property type="match status" value="1"/>
</dbReference>
<dbReference type="EMBL" id="JBICCN010000112">
    <property type="protein sequence ID" value="KAL3093298.1"/>
    <property type="molecule type" value="Genomic_DNA"/>
</dbReference>
<sequence>MAESYFNGTKISGTANFAVYAMAFLELGTLIPTIPIMAFCSSIVYKTSILHRNLKGILLAQLFGTMMNLWPRAFVLIDQIFVAKNHFLSVPKFISGASTAAFTFNNMAGHVLIVERICATVYVDTYESYRSWAFTVVWLSITIILCLALTIYHALVLDSLFSLTNISVGLYIGAMIASLIEIFIFSMIKKFNKKLFDLRHGNGKNQQLSVRYQLNENIRTGRQLAPNFLCHFITVFITFVMTMNFQFGIITKAENMLLFLGFLFLAHAFNGLALPVAMLCYHPLLNRKAKASLAIIKKSLRNSSAVSPYEEKAQPLDTDGRPFGERIQQENEDKDAYFKQLASAWGDRP</sequence>
<proteinExistence type="inferred from homology"/>
<keyword evidence="3" id="KW-0472">Membrane</keyword>
<evidence type="ECO:0008006" key="6">
    <source>
        <dbReference type="Google" id="ProtNLM"/>
    </source>
</evidence>
<protein>
    <recommendedName>
        <fullName evidence="6">Gustatory receptor</fullName>
    </recommendedName>
</protein>
<evidence type="ECO:0000256" key="3">
    <source>
        <dbReference type="SAM" id="Phobius"/>
    </source>
</evidence>
<dbReference type="PANTHER" id="PTHR47518:SF10">
    <property type="entry name" value="G PROTEIN-COUPLED RECEPTOR-RELATED"/>
    <property type="match status" value="1"/>
</dbReference>